<dbReference type="AlphaFoldDB" id="A0A1H9RVP2"/>
<dbReference type="Proteomes" id="UP000183658">
    <property type="component" value="Unassembled WGS sequence"/>
</dbReference>
<dbReference type="RefSeq" id="WP_074724738.1">
    <property type="nucleotide sequence ID" value="NZ_CBCRVS010000031.1"/>
</dbReference>
<name>A0A1H9RVP2_FLAFI</name>
<proteinExistence type="predicted"/>
<gene>
    <name evidence="1" type="ORF">SAMN05444355_12515</name>
</gene>
<reference evidence="2" key="1">
    <citation type="submission" date="2016-10" db="EMBL/GenBank/DDBJ databases">
        <authorList>
            <person name="Varghese N."/>
            <person name="Submissions S."/>
        </authorList>
    </citation>
    <scope>NUCLEOTIDE SEQUENCE [LARGE SCALE GENOMIC DNA]</scope>
    <source>
        <strain evidence="2">DSM 15719</strain>
    </source>
</reference>
<sequence length="375" mass="42484">MNSFPIIKNDELLRCFERIVTLFVSDKRKILEATERSTLGQLNPYIISNNTDEYQLDVIRRLIRRTADRSGQNLLIRIIEEIYVFLYSNGVVGVSIDSFVDCTFFDLAIDNKIQYNTEWTWKWKINVQDYDLEINIGLRNKSHISTEIVPDHVLQYIQQSIIAFNNNRNAASLALMSIALEGTLRDALDNKGYTYNYGAPTQDVYGLCEMNIFPDANGFKVQFPNAMPQAHSLYLSNAGDPSHETFRVKRIIKGQDSFLEIRNVNSLLDFWSLNNVVTPAQMNISGLGAAIRIARNHANFLTDLDLPSDTDNVIQTVRNNLIHLSTNALLEQVTTSSGTISLGEYLKDKNKVSDAIISISEAINSIYNRLSNNTL</sequence>
<protein>
    <submittedName>
        <fullName evidence="1">Uncharacterized protein</fullName>
    </submittedName>
</protein>
<keyword evidence="2" id="KW-1185">Reference proteome</keyword>
<accession>A0A1H9RVP2</accession>
<dbReference type="OrthoDB" id="1321055at2"/>
<dbReference type="EMBL" id="FOFZ01000025">
    <property type="protein sequence ID" value="SER76658.1"/>
    <property type="molecule type" value="Genomic_DNA"/>
</dbReference>
<evidence type="ECO:0000313" key="1">
    <source>
        <dbReference type="EMBL" id="SER76658.1"/>
    </source>
</evidence>
<evidence type="ECO:0000313" key="2">
    <source>
        <dbReference type="Proteomes" id="UP000183658"/>
    </source>
</evidence>
<organism evidence="1 2">
    <name type="scientific">Flavobacterium frigoris</name>
    <dbReference type="NCBI Taxonomy" id="229204"/>
    <lineage>
        <taxon>Bacteria</taxon>
        <taxon>Pseudomonadati</taxon>
        <taxon>Bacteroidota</taxon>
        <taxon>Flavobacteriia</taxon>
        <taxon>Flavobacteriales</taxon>
        <taxon>Flavobacteriaceae</taxon>
        <taxon>Flavobacterium</taxon>
    </lineage>
</organism>